<name>A0ABZ2Y061_9RHOB</name>
<organism evidence="2 3">
    <name type="scientific">Aliisedimentitalea scapharcae</name>
    <dbReference type="NCBI Taxonomy" id="1524259"/>
    <lineage>
        <taxon>Bacteria</taxon>
        <taxon>Pseudomonadati</taxon>
        <taxon>Pseudomonadota</taxon>
        <taxon>Alphaproteobacteria</taxon>
        <taxon>Rhodobacterales</taxon>
        <taxon>Roseobacteraceae</taxon>
        <taxon>Aliisedimentitalea</taxon>
    </lineage>
</organism>
<dbReference type="EMBL" id="CP123584">
    <property type="protein sequence ID" value="WZK90291.1"/>
    <property type="molecule type" value="Genomic_DNA"/>
</dbReference>
<proteinExistence type="predicted"/>
<dbReference type="PROSITE" id="PS51257">
    <property type="entry name" value="PROKAR_LIPOPROTEIN"/>
    <property type="match status" value="1"/>
</dbReference>
<evidence type="ECO:0000256" key="1">
    <source>
        <dbReference type="SAM" id="SignalP"/>
    </source>
</evidence>
<evidence type="ECO:0008006" key="4">
    <source>
        <dbReference type="Google" id="ProtNLM"/>
    </source>
</evidence>
<protein>
    <recommendedName>
        <fullName evidence="4">Lipoprotein</fullName>
    </recommendedName>
</protein>
<evidence type="ECO:0000313" key="3">
    <source>
        <dbReference type="Proteomes" id="UP001623232"/>
    </source>
</evidence>
<sequence length="59" mass="6571">MKRISLVLLLPLILTACGGWKQPTEERRATKERCVAGDYDACAEIGHLAREEMNGQVVE</sequence>
<reference evidence="2 3" key="1">
    <citation type="submission" date="2023-04" db="EMBL/GenBank/DDBJ databases">
        <title>Complete genome sequence of Alisedimentitalea scapharcae.</title>
        <authorList>
            <person name="Rong J.-C."/>
            <person name="Yi M.-L."/>
            <person name="Zhao Q."/>
        </authorList>
    </citation>
    <scope>NUCLEOTIDE SEQUENCE [LARGE SCALE GENOMIC DNA]</scope>
    <source>
        <strain evidence="2 3">KCTC 42119</strain>
    </source>
</reference>
<dbReference type="RefSeq" id="WP_406648883.1">
    <property type="nucleotide sequence ID" value="NZ_CP123584.1"/>
</dbReference>
<dbReference type="Proteomes" id="UP001623232">
    <property type="component" value="Chromosome"/>
</dbReference>
<feature type="signal peptide" evidence="1">
    <location>
        <begin position="1"/>
        <end position="21"/>
    </location>
</feature>
<gene>
    <name evidence="2" type="ORF">QEZ52_07045</name>
</gene>
<feature type="chain" id="PRO_5045467724" description="Lipoprotein" evidence="1">
    <location>
        <begin position="22"/>
        <end position="59"/>
    </location>
</feature>
<keyword evidence="1" id="KW-0732">Signal</keyword>
<keyword evidence="3" id="KW-1185">Reference proteome</keyword>
<accession>A0ABZ2Y061</accession>
<evidence type="ECO:0000313" key="2">
    <source>
        <dbReference type="EMBL" id="WZK90291.1"/>
    </source>
</evidence>